<dbReference type="GO" id="GO:0009535">
    <property type="term" value="C:chloroplast thylakoid membrane"/>
    <property type="evidence" value="ECO:0007669"/>
    <property type="project" value="TreeGrafter"/>
</dbReference>
<keyword evidence="9" id="KW-0378">Hydrolase</keyword>
<dbReference type="Gene3D" id="2.10.109.10">
    <property type="entry name" value="Umud Fragment, subunit A"/>
    <property type="match status" value="1"/>
</dbReference>
<dbReference type="PRINTS" id="PR00727">
    <property type="entry name" value="LEADERPTASE"/>
</dbReference>
<evidence type="ECO:0000256" key="11">
    <source>
        <dbReference type="ARBA" id="ARBA00023136"/>
    </source>
</evidence>
<dbReference type="NCBIfam" id="TIGR02227">
    <property type="entry name" value="sigpep_I_bact"/>
    <property type="match status" value="1"/>
</dbReference>
<dbReference type="PROSITE" id="PS00761">
    <property type="entry name" value="SPASE_I_3"/>
    <property type="match status" value="1"/>
</dbReference>
<dbReference type="EMBL" id="GISG01117858">
    <property type="protein sequence ID" value="MBA4640203.1"/>
    <property type="molecule type" value="Transcribed_RNA"/>
</dbReference>
<name>A0A7C9DH13_OPUST</name>
<evidence type="ECO:0000256" key="12">
    <source>
        <dbReference type="PIRSR" id="PIRSR600223-1"/>
    </source>
</evidence>
<dbReference type="Pfam" id="PF10502">
    <property type="entry name" value="Peptidase_S26"/>
    <property type="match status" value="1"/>
</dbReference>
<dbReference type="GO" id="GO:0004252">
    <property type="term" value="F:serine-type endopeptidase activity"/>
    <property type="evidence" value="ECO:0007669"/>
    <property type="project" value="InterPro"/>
</dbReference>
<dbReference type="AlphaFoldDB" id="A0A7C9DH13"/>
<sequence>MAIRRTIACSAAVAQNVASSAIANSWKLIFKPHQNPNSENPENYSNVYDFKYPLLWGSSIAPSLRLSNWVSRSQPVPGQSISRDDVDKEGLTSVRCSGSIHCSSGGSSSCDVEDEEEVMEKSEEHSSIAIDDYDSTAHQQRMGSKKNWICKILGFSADDAKAMFLAATVMVLYRSSLGEPRSIPSMSMYPTLNVGDRILAEKVSYIFRQPEVLDIVIFKAPPILQEIGFSSKDVFIKRIVAKAPDCVEVRNGKLLVNGTIRDEDFILEPLAYDMDPLVIPEGYVFVMGDNRNNSFDSHNWGPLPIKNIVGRSIFRYWPPDKVSNPANELPMQNCAVVSP</sequence>
<evidence type="ECO:0000256" key="1">
    <source>
        <dbReference type="ARBA" id="ARBA00000677"/>
    </source>
</evidence>
<dbReference type="InterPro" id="IPR036286">
    <property type="entry name" value="LexA/Signal_pep-like_sf"/>
</dbReference>
<keyword evidence="6" id="KW-0150">Chloroplast</keyword>
<dbReference type="GO" id="GO:0006465">
    <property type="term" value="P:signal peptide processing"/>
    <property type="evidence" value="ECO:0007669"/>
    <property type="project" value="InterPro"/>
</dbReference>
<keyword evidence="10" id="KW-0809">Transit peptide</keyword>
<evidence type="ECO:0000256" key="2">
    <source>
        <dbReference type="ARBA" id="ARBA00004229"/>
    </source>
</evidence>
<feature type="active site" evidence="12">
    <location>
        <position position="187"/>
    </location>
</feature>
<evidence type="ECO:0000256" key="6">
    <source>
        <dbReference type="ARBA" id="ARBA00022528"/>
    </source>
</evidence>
<evidence type="ECO:0000256" key="4">
    <source>
        <dbReference type="ARBA" id="ARBA00009370"/>
    </source>
</evidence>
<evidence type="ECO:0000313" key="14">
    <source>
        <dbReference type="EMBL" id="MBA4640203.1"/>
    </source>
</evidence>
<comment type="subcellular location">
    <subcellularLocation>
        <location evidence="3">Membrane</location>
    </subcellularLocation>
    <subcellularLocation>
        <location evidence="2">Plastid</location>
        <location evidence="2">Chloroplast</location>
    </subcellularLocation>
</comment>
<feature type="domain" description="Peptidase S26" evidence="13">
    <location>
        <begin position="160"/>
        <end position="317"/>
    </location>
</feature>
<dbReference type="GO" id="GO:0010027">
    <property type="term" value="P:thylakoid membrane organization"/>
    <property type="evidence" value="ECO:0007669"/>
    <property type="project" value="TreeGrafter"/>
</dbReference>
<dbReference type="InterPro" id="IPR000223">
    <property type="entry name" value="Pept_S26A_signal_pept_1"/>
</dbReference>
<accession>A0A7C9DH13</accession>
<dbReference type="CDD" id="cd06530">
    <property type="entry name" value="S26_SPase_I"/>
    <property type="match status" value="1"/>
</dbReference>
<dbReference type="GO" id="GO:0009003">
    <property type="term" value="F:signal peptidase activity"/>
    <property type="evidence" value="ECO:0007669"/>
    <property type="project" value="UniProtKB-EC"/>
</dbReference>
<keyword evidence="7" id="KW-0934">Plastid</keyword>
<dbReference type="PANTHER" id="PTHR43390">
    <property type="entry name" value="SIGNAL PEPTIDASE I"/>
    <property type="match status" value="1"/>
</dbReference>
<evidence type="ECO:0000256" key="10">
    <source>
        <dbReference type="ARBA" id="ARBA00022946"/>
    </source>
</evidence>
<reference evidence="14" key="1">
    <citation type="journal article" date="2013" name="J. Plant Res.">
        <title>Effect of fungi and light on seed germination of three Opuntia species from semiarid lands of central Mexico.</title>
        <authorList>
            <person name="Delgado-Sanchez P."/>
            <person name="Jimenez-Bremont J.F."/>
            <person name="Guerrero-Gonzalez Mde L."/>
            <person name="Flores J."/>
        </authorList>
    </citation>
    <scope>NUCLEOTIDE SEQUENCE</scope>
    <source>
        <tissue evidence="14">Cladode</tissue>
    </source>
</reference>
<comment type="catalytic activity">
    <reaction evidence="1">
        <text>Cleavage of hydrophobic, N-terminal signal or leader sequences from secreted and periplasmic proteins.</text>
        <dbReference type="EC" id="3.4.21.89"/>
    </reaction>
</comment>
<proteinExistence type="inferred from homology"/>
<comment type="similarity">
    <text evidence="4">Belongs to the peptidase S26 family.</text>
</comment>
<reference evidence="14" key="2">
    <citation type="submission" date="2020-07" db="EMBL/GenBank/DDBJ databases">
        <authorList>
            <person name="Vera ALvarez R."/>
            <person name="Arias-Moreno D.M."/>
            <person name="Jimenez-Jacinto V."/>
            <person name="Jimenez-Bremont J.F."/>
            <person name="Swaminathan K."/>
            <person name="Moose S.P."/>
            <person name="Guerrero-Gonzalez M.L."/>
            <person name="Marino-Ramirez L."/>
            <person name="Landsman D."/>
            <person name="Rodriguez-Kessler M."/>
            <person name="Delgado-Sanchez P."/>
        </authorList>
    </citation>
    <scope>NUCLEOTIDE SEQUENCE</scope>
    <source>
        <tissue evidence="14">Cladode</tissue>
    </source>
</reference>
<keyword evidence="11" id="KW-0472">Membrane</keyword>
<evidence type="ECO:0000256" key="9">
    <source>
        <dbReference type="ARBA" id="ARBA00022801"/>
    </source>
</evidence>
<evidence type="ECO:0000256" key="7">
    <source>
        <dbReference type="ARBA" id="ARBA00022640"/>
    </source>
</evidence>
<dbReference type="InterPro" id="IPR019758">
    <property type="entry name" value="Pept_S26A_signal_pept_1_CS"/>
</dbReference>
<dbReference type="FunFam" id="2.10.109.10:FF:000012">
    <property type="entry name" value="Peptidase/ serine-type peptidase"/>
    <property type="match status" value="1"/>
</dbReference>
<dbReference type="EC" id="3.4.21.89" evidence="5"/>
<evidence type="ECO:0000256" key="5">
    <source>
        <dbReference type="ARBA" id="ARBA00013208"/>
    </source>
</evidence>
<dbReference type="InterPro" id="IPR019756">
    <property type="entry name" value="Pept_S26A_signal_pept_1_Ser-AS"/>
</dbReference>
<keyword evidence="8" id="KW-0645">Protease</keyword>
<feature type="active site" evidence="12">
    <location>
        <position position="237"/>
    </location>
</feature>
<dbReference type="PANTHER" id="PTHR43390:SF2">
    <property type="entry name" value="THYLAKOIDAL PROCESSING PEPTIDASE 2, CHLOROPLASTIC-RELATED"/>
    <property type="match status" value="1"/>
</dbReference>
<dbReference type="SUPFAM" id="SSF51306">
    <property type="entry name" value="LexA/Signal peptidase"/>
    <property type="match status" value="1"/>
</dbReference>
<evidence type="ECO:0000256" key="8">
    <source>
        <dbReference type="ARBA" id="ARBA00022670"/>
    </source>
</evidence>
<evidence type="ECO:0000259" key="13">
    <source>
        <dbReference type="Pfam" id="PF10502"/>
    </source>
</evidence>
<dbReference type="InterPro" id="IPR019533">
    <property type="entry name" value="Peptidase_S26"/>
</dbReference>
<evidence type="ECO:0000256" key="3">
    <source>
        <dbReference type="ARBA" id="ARBA00004370"/>
    </source>
</evidence>
<protein>
    <recommendedName>
        <fullName evidence="5">signal peptidase I</fullName>
        <ecNumber evidence="5">3.4.21.89</ecNumber>
    </recommendedName>
</protein>
<organism evidence="14">
    <name type="scientific">Opuntia streptacantha</name>
    <name type="common">Prickly pear cactus</name>
    <name type="synonym">Opuntia cardona</name>
    <dbReference type="NCBI Taxonomy" id="393608"/>
    <lineage>
        <taxon>Eukaryota</taxon>
        <taxon>Viridiplantae</taxon>
        <taxon>Streptophyta</taxon>
        <taxon>Embryophyta</taxon>
        <taxon>Tracheophyta</taxon>
        <taxon>Spermatophyta</taxon>
        <taxon>Magnoliopsida</taxon>
        <taxon>eudicotyledons</taxon>
        <taxon>Gunneridae</taxon>
        <taxon>Pentapetalae</taxon>
        <taxon>Caryophyllales</taxon>
        <taxon>Cactineae</taxon>
        <taxon>Cactaceae</taxon>
        <taxon>Opuntioideae</taxon>
        <taxon>Opuntia</taxon>
    </lineage>
</organism>
<dbReference type="PROSITE" id="PS00501">
    <property type="entry name" value="SPASE_I_1"/>
    <property type="match status" value="1"/>
</dbReference>